<protein>
    <submittedName>
        <fullName evidence="1">Uncharacterized protein</fullName>
    </submittedName>
</protein>
<sequence>MANENHHQSSGGQADEEFVDSLFFSGCTRKSCSILPEIIRWFPSACVCLTLSRWVIKLEAVLIGEPFGVLRVLAECTLA</sequence>
<organism evidence="1 2">
    <name type="scientific">Daphnia magna</name>
    <dbReference type="NCBI Taxonomy" id="35525"/>
    <lineage>
        <taxon>Eukaryota</taxon>
        <taxon>Metazoa</taxon>
        <taxon>Ecdysozoa</taxon>
        <taxon>Arthropoda</taxon>
        <taxon>Crustacea</taxon>
        <taxon>Branchiopoda</taxon>
        <taxon>Diplostraca</taxon>
        <taxon>Cladocera</taxon>
        <taxon>Anomopoda</taxon>
        <taxon>Daphniidae</taxon>
        <taxon>Daphnia</taxon>
    </lineage>
</organism>
<gene>
    <name evidence="1" type="ORF">OUZ56_020271</name>
</gene>
<evidence type="ECO:0000313" key="1">
    <source>
        <dbReference type="EMBL" id="KAK4011156.1"/>
    </source>
</evidence>
<proteinExistence type="predicted"/>
<name>A0ABQ9ZE14_9CRUS</name>
<accession>A0ABQ9ZE14</accession>
<dbReference type="EMBL" id="JAOYFB010000003">
    <property type="protein sequence ID" value="KAK4011156.1"/>
    <property type="molecule type" value="Genomic_DNA"/>
</dbReference>
<evidence type="ECO:0000313" key="2">
    <source>
        <dbReference type="Proteomes" id="UP001234178"/>
    </source>
</evidence>
<keyword evidence="2" id="KW-1185">Reference proteome</keyword>
<comment type="caution">
    <text evidence="1">The sequence shown here is derived from an EMBL/GenBank/DDBJ whole genome shotgun (WGS) entry which is preliminary data.</text>
</comment>
<reference evidence="1 2" key="1">
    <citation type="journal article" date="2023" name="Nucleic Acids Res.">
        <title>The hologenome of Daphnia magna reveals possible DNA methylation and microbiome-mediated evolution of the host genome.</title>
        <authorList>
            <person name="Chaturvedi A."/>
            <person name="Li X."/>
            <person name="Dhandapani V."/>
            <person name="Marshall H."/>
            <person name="Kissane S."/>
            <person name="Cuenca-Cambronero M."/>
            <person name="Asole G."/>
            <person name="Calvet F."/>
            <person name="Ruiz-Romero M."/>
            <person name="Marangio P."/>
            <person name="Guigo R."/>
            <person name="Rago D."/>
            <person name="Mirbahai L."/>
            <person name="Eastwood N."/>
            <person name="Colbourne J.K."/>
            <person name="Zhou J."/>
            <person name="Mallon E."/>
            <person name="Orsini L."/>
        </authorList>
    </citation>
    <scope>NUCLEOTIDE SEQUENCE [LARGE SCALE GENOMIC DNA]</scope>
    <source>
        <strain evidence="1">LRV0_1</strain>
    </source>
</reference>
<dbReference type="Proteomes" id="UP001234178">
    <property type="component" value="Unassembled WGS sequence"/>
</dbReference>